<proteinExistence type="predicted"/>
<sequence length="471" mass="50321">MGATNLPGDIISKCKAGPSHLINHLPSCIPVSDIVWGLAVGSFALGALVGALSCTRYSNIYGRKTVLLYSNALSIASALLFMFSVNIAMLVIARVLIGIAAGMANVTFTIYIVEITTTKARSSLGSMTQMAVMFGIMLAQLLSLSMLTPPLWRLLLAMPGVISIFSIVLLFYCAESPKWLIMNGQPVEALNALQQLRKDSDCSAEFKHMVNTAREEMGPDACTVSIVDVLRGNTPDNLQHQLLVSSMMMVFQQASGISGVAFYSTALFNTVTGDSNSVFSNSPTTSQVLTGVLSTVGAAMNLVGMLLSVHFPRRTLLLFSHFAMGLCSILISVGSIKGVNPLAITMVFVYFSVFSVGCGPIPWVSPSEMTPTYAVAAIGAISGSINFICIFAIGLVFSPLLDALDGYTFLLFAATNFTAVLFFFFFLPETKDLYVADVVRVHSVGIHNVVSARFKMTVASPEKDAIRTGSA</sequence>
<name>A0ACC1IM23_9FUNG</name>
<accession>A0ACC1IM23</accession>
<comment type="caution">
    <text evidence="1">The sequence shown here is derived from an EMBL/GenBank/DDBJ whole genome shotgun (WGS) entry which is preliminary data.</text>
</comment>
<protein>
    <submittedName>
        <fullName evidence="1">Bifunctional purine biosynthesis protein PurH</fullName>
    </submittedName>
</protein>
<evidence type="ECO:0000313" key="1">
    <source>
        <dbReference type="EMBL" id="KAJ1897199.1"/>
    </source>
</evidence>
<dbReference type="Proteomes" id="UP001150581">
    <property type="component" value="Unassembled WGS sequence"/>
</dbReference>
<reference evidence="1" key="1">
    <citation type="submission" date="2022-07" db="EMBL/GenBank/DDBJ databases">
        <title>Phylogenomic reconstructions and comparative analyses of Kickxellomycotina fungi.</title>
        <authorList>
            <person name="Reynolds N.K."/>
            <person name="Stajich J.E."/>
            <person name="Barry K."/>
            <person name="Grigoriev I.V."/>
            <person name="Crous P."/>
            <person name="Smith M.E."/>
        </authorList>
    </citation>
    <scope>NUCLEOTIDE SEQUENCE</scope>
    <source>
        <strain evidence="1">Benny 63K</strain>
    </source>
</reference>
<gene>
    <name evidence="1" type="primary">HGT20_2</name>
    <name evidence="1" type="ORF">LPJ66_003519</name>
</gene>
<evidence type="ECO:0000313" key="2">
    <source>
        <dbReference type="Proteomes" id="UP001150581"/>
    </source>
</evidence>
<keyword evidence="2" id="KW-1185">Reference proteome</keyword>
<dbReference type="EMBL" id="JANBPG010000357">
    <property type="protein sequence ID" value="KAJ1897199.1"/>
    <property type="molecule type" value="Genomic_DNA"/>
</dbReference>
<organism evidence="1 2">
    <name type="scientific">Kickxella alabastrina</name>
    <dbReference type="NCBI Taxonomy" id="61397"/>
    <lineage>
        <taxon>Eukaryota</taxon>
        <taxon>Fungi</taxon>
        <taxon>Fungi incertae sedis</taxon>
        <taxon>Zoopagomycota</taxon>
        <taxon>Kickxellomycotina</taxon>
        <taxon>Kickxellomycetes</taxon>
        <taxon>Kickxellales</taxon>
        <taxon>Kickxellaceae</taxon>
        <taxon>Kickxella</taxon>
    </lineage>
</organism>